<comment type="caution">
    <text evidence="2">The sequence shown here is derived from an EMBL/GenBank/DDBJ whole genome shotgun (WGS) entry which is preliminary data.</text>
</comment>
<feature type="compositionally biased region" description="Low complexity" evidence="1">
    <location>
        <begin position="64"/>
        <end position="75"/>
    </location>
</feature>
<protein>
    <recommendedName>
        <fullName evidence="4">WASH1 WAHD domain-containing protein</fullName>
    </recommendedName>
</protein>
<gene>
    <name evidence="2" type="ORF">WJX75_001713</name>
</gene>
<accession>A0ABR2Z2G3</accession>
<dbReference type="Proteomes" id="UP001491310">
    <property type="component" value="Unassembled WGS sequence"/>
</dbReference>
<evidence type="ECO:0000256" key="1">
    <source>
        <dbReference type="SAM" id="MobiDB-lite"/>
    </source>
</evidence>
<dbReference type="EMBL" id="JALJOT010000001">
    <property type="protein sequence ID" value="KAK9918150.1"/>
    <property type="molecule type" value="Genomic_DNA"/>
</dbReference>
<dbReference type="InterPro" id="IPR019309">
    <property type="entry name" value="WASHC3"/>
</dbReference>
<feature type="compositionally biased region" description="Basic and acidic residues" evidence="1">
    <location>
        <begin position="97"/>
        <end position="123"/>
    </location>
</feature>
<proteinExistence type="predicted"/>
<reference evidence="2 3" key="1">
    <citation type="journal article" date="2024" name="Nat. Commun.">
        <title>Phylogenomics reveals the evolutionary origins of lichenization in chlorophyte algae.</title>
        <authorList>
            <person name="Puginier C."/>
            <person name="Libourel C."/>
            <person name="Otte J."/>
            <person name="Skaloud P."/>
            <person name="Haon M."/>
            <person name="Grisel S."/>
            <person name="Petersen M."/>
            <person name="Berrin J.G."/>
            <person name="Delaux P.M."/>
            <person name="Dal Grande F."/>
            <person name="Keller J."/>
        </authorList>
    </citation>
    <scope>NUCLEOTIDE SEQUENCE [LARGE SCALE GENOMIC DNA]</scope>
    <source>
        <strain evidence="2 3">SAG 216-7</strain>
    </source>
</reference>
<name>A0ABR2Z2G3_9CHLO</name>
<sequence length="123" mass="13363">MNIYVANTTQAVNEVAGVCERKVHDVDRRLRRISINMSLLEAQVDSAVASQQTPALVDASERTAAGSSSAQQADQVVEQPLSTAPSVSDGIEEIDVETPRPLRDDSKRRGLRADYKDLQEGPT</sequence>
<evidence type="ECO:0008006" key="4">
    <source>
        <dbReference type="Google" id="ProtNLM"/>
    </source>
</evidence>
<evidence type="ECO:0000313" key="3">
    <source>
        <dbReference type="Proteomes" id="UP001491310"/>
    </source>
</evidence>
<organism evidence="2 3">
    <name type="scientific">Coccomyxa subellipsoidea</name>
    <dbReference type="NCBI Taxonomy" id="248742"/>
    <lineage>
        <taxon>Eukaryota</taxon>
        <taxon>Viridiplantae</taxon>
        <taxon>Chlorophyta</taxon>
        <taxon>core chlorophytes</taxon>
        <taxon>Trebouxiophyceae</taxon>
        <taxon>Trebouxiophyceae incertae sedis</taxon>
        <taxon>Coccomyxaceae</taxon>
        <taxon>Coccomyxa</taxon>
    </lineage>
</organism>
<evidence type="ECO:0000313" key="2">
    <source>
        <dbReference type="EMBL" id="KAK9918150.1"/>
    </source>
</evidence>
<keyword evidence="3" id="KW-1185">Reference proteome</keyword>
<dbReference type="Pfam" id="PF10152">
    <property type="entry name" value="CCDC53"/>
    <property type="match status" value="1"/>
</dbReference>
<feature type="region of interest" description="Disordered" evidence="1">
    <location>
        <begin position="50"/>
        <end position="123"/>
    </location>
</feature>